<reference evidence="1 2" key="1">
    <citation type="submission" date="2018-06" db="EMBL/GenBank/DDBJ databases">
        <title>Genomic Encyclopedia of Archaeal and Bacterial Type Strains, Phase II (KMG-II): from individual species to whole genera.</title>
        <authorList>
            <person name="Goeker M."/>
        </authorList>
    </citation>
    <scope>NUCLEOTIDE SEQUENCE [LARGE SCALE GENOMIC DNA]</scope>
    <source>
        <strain evidence="1 2">DSM 18710</strain>
    </source>
</reference>
<proteinExistence type="predicted"/>
<accession>A0ABX9DQL9</accession>
<protein>
    <recommendedName>
        <fullName evidence="3">Tellurite resistance protein TerB</fullName>
    </recommendedName>
</protein>
<dbReference type="Proteomes" id="UP000249852">
    <property type="component" value="Unassembled WGS sequence"/>
</dbReference>
<dbReference type="EMBL" id="QLTQ01000012">
    <property type="protein sequence ID" value="RAS45172.1"/>
    <property type="molecule type" value="Genomic_DNA"/>
</dbReference>
<dbReference type="InterPro" id="IPR029024">
    <property type="entry name" value="TerB-like"/>
</dbReference>
<organism evidence="1 2">
    <name type="scientific">Prevotella pallens</name>
    <dbReference type="NCBI Taxonomy" id="60133"/>
    <lineage>
        <taxon>Bacteria</taxon>
        <taxon>Pseudomonadati</taxon>
        <taxon>Bacteroidota</taxon>
        <taxon>Bacteroidia</taxon>
        <taxon>Bacteroidales</taxon>
        <taxon>Prevotellaceae</taxon>
        <taxon>Prevotella</taxon>
    </lineage>
</organism>
<comment type="caution">
    <text evidence="1">The sequence shown here is derived from an EMBL/GenBank/DDBJ whole genome shotgun (WGS) entry which is preliminary data.</text>
</comment>
<sequence length="131" mass="14931">MITFTEQEKAVILLGTASITAADAYGSEPNAMEKKYAQFINEAIKPSLEAFQLYESYFTNPIDAYNLIKNSSDVKKRLIKAFFIYMCTCDGPINEGEQQALDLLDILCDFPEMTMDEINKEYRAFLETCHI</sequence>
<evidence type="ECO:0008006" key="3">
    <source>
        <dbReference type="Google" id="ProtNLM"/>
    </source>
</evidence>
<evidence type="ECO:0000313" key="1">
    <source>
        <dbReference type="EMBL" id="RAS45172.1"/>
    </source>
</evidence>
<gene>
    <name evidence="1" type="ORF">BC673_11215</name>
</gene>
<evidence type="ECO:0000313" key="2">
    <source>
        <dbReference type="Proteomes" id="UP000249852"/>
    </source>
</evidence>
<name>A0ABX9DQL9_9BACT</name>
<dbReference type="RefSeq" id="WP_006043835.1">
    <property type="nucleotide sequence ID" value="NZ_CAUSQN010000049.1"/>
</dbReference>
<dbReference type="Gene3D" id="1.10.3680.10">
    <property type="entry name" value="TerB-like"/>
    <property type="match status" value="1"/>
</dbReference>
<keyword evidence="2" id="KW-1185">Reference proteome</keyword>